<evidence type="ECO:0000313" key="3">
    <source>
        <dbReference type="EMBL" id="UXN71744.1"/>
    </source>
</evidence>
<feature type="domain" description="DUF3298" evidence="2">
    <location>
        <begin position="273"/>
        <end position="331"/>
    </location>
</feature>
<dbReference type="Gene3D" id="3.90.640.20">
    <property type="entry name" value="Heat-shock cognate protein, ATPase"/>
    <property type="match status" value="1"/>
</dbReference>
<dbReference type="PANTHER" id="PTHR37549">
    <property type="entry name" value="LIPOPROTEIN LPRI"/>
    <property type="match status" value="1"/>
</dbReference>
<dbReference type="Gene3D" id="1.20.1270.180">
    <property type="match status" value="1"/>
</dbReference>
<reference evidence="3 4" key="1">
    <citation type="submission" date="2022-09" db="EMBL/GenBank/DDBJ databases">
        <title>Interaction between co-microsymbionts with complementary sets of symbiotic genes in legume-rhizobium systems.</title>
        <authorList>
            <person name="Safronova V."/>
            <person name="Sazanova A."/>
            <person name="Afonin A."/>
            <person name="Chirak E."/>
        </authorList>
    </citation>
    <scope>NUCLEOTIDE SEQUENCE [LARGE SCALE GENOMIC DNA]</scope>
    <source>
        <strain evidence="3 4">A18/4-1</strain>
    </source>
</reference>
<feature type="signal peptide" evidence="1">
    <location>
        <begin position="1"/>
        <end position="18"/>
    </location>
</feature>
<name>A0ABY6CHR2_9HYPH</name>
<keyword evidence="4" id="KW-1185">Reference proteome</keyword>
<evidence type="ECO:0000256" key="1">
    <source>
        <dbReference type="SAM" id="SignalP"/>
    </source>
</evidence>
<evidence type="ECO:0000313" key="4">
    <source>
        <dbReference type="Proteomes" id="UP001061862"/>
    </source>
</evidence>
<proteinExistence type="predicted"/>
<feature type="chain" id="PRO_5046682954" evidence="1">
    <location>
        <begin position="19"/>
        <end position="348"/>
    </location>
</feature>
<dbReference type="InterPro" id="IPR052755">
    <property type="entry name" value="Lysozyme_Inhibitor_LprI"/>
</dbReference>
<dbReference type="Proteomes" id="UP001061862">
    <property type="component" value="Chromosome"/>
</dbReference>
<gene>
    <name evidence="3" type="ORF">N8A98_11445</name>
</gene>
<accession>A0ABY6CHR2</accession>
<protein>
    <submittedName>
        <fullName evidence="3">DUF3298 domain-containing protein</fullName>
    </submittedName>
</protein>
<sequence length="348" mass="38019">MSKTIKLLSALAMLGGLAAPGVVLPAAAASFDCTKASTPFEHAICDRPELSAADEVLAKTFATAIGGLTKDGTEAMRAGQRVWLDYAQRVCTDTATPLTEGAYDDDSAACLLEKFKARSTVLEASRMIGGHRFYVASQYRAMPDPNEADDPDSYWKVASHELSYPLLDHDDAMAESFNGFIKQNWTALVPVNPQDDSEASSDSVDSAVIKQVLNSRITLETSTYWFGHGAAHGNGATRYLHYFVPEHRALAASDIFAGEGWEKALLALAKTGLEAEHSDWLQMPDDADLEAIIIDPARWSFEDDYGLVIQFNQYEIAPYAYGAPTVTIPWDQLEEFKADNQDAVRYGS</sequence>
<keyword evidence="1" id="KW-0732">Signal</keyword>
<dbReference type="PANTHER" id="PTHR37549:SF1">
    <property type="entry name" value="LIPOPROTEIN LPRI"/>
    <property type="match status" value="1"/>
</dbReference>
<dbReference type="EMBL" id="CP104965">
    <property type="protein sequence ID" value="UXN71744.1"/>
    <property type="molecule type" value="Genomic_DNA"/>
</dbReference>
<dbReference type="InterPro" id="IPR021729">
    <property type="entry name" value="DUF3298"/>
</dbReference>
<dbReference type="RefSeq" id="WP_262171443.1">
    <property type="nucleotide sequence ID" value="NZ_CP104965.1"/>
</dbReference>
<organism evidence="3 4">
    <name type="scientific">Devosia neptuniae</name>
    <dbReference type="NCBI Taxonomy" id="191302"/>
    <lineage>
        <taxon>Bacteria</taxon>
        <taxon>Pseudomonadati</taxon>
        <taxon>Pseudomonadota</taxon>
        <taxon>Alphaproteobacteria</taxon>
        <taxon>Hyphomicrobiales</taxon>
        <taxon>Devosiaceae</taxon>
        <taxon>Devosia</taxon>
    </lineage>
</organism>
<evidence type="ECO:0000259" key="2">
    <source>
        <dbReference type="Pfam" id="PF11738"/>
    </source>
</evidence>
<dbReference type="Pfam" id="PF11738">
    <property type="entry name" value="DUF3298"/>
    <property type="match status" value="1"/>
</dbReference>
<dbReference type="InterPro" id="IPR037126">
    <property type="entry name" value="PdaC/RsiV-like_sf"/>
</dbReference>